<gene>
    <name evidence="1" type="ORF">WOLCODRAFT_136997</name>
</gene>
<dbReference type="Proteomes" id="UP000218811">
    <property type="component" value="Unassembled WGS sequence"/>
</dbReference>
<evidence type="ECO:0000313" key="1">
    <source>
        <dbReference type="EMBL" id="PCH40793.1"/>
    </source>
</evidence>
<dbReference type="OrthoDB" id="3185196at2759"/>
<evidence type="ECO:0008006" key="3">
    <source>
        <dbReference type="Google" id="ProtNLM"/>
    </source>
</evidence>
<sequence length="82" mass="9526">MSSDEIIPGDIVTIQNGVNARREGMVVGTHIDYAGRQIVEVQLEPGEIYQAWYPTVTRVKRTISYTRPKPVDRRSVERYIYW</sequence>
<dbReference type="OMA" id="IERRIYW"/>
<accession>A0A2H3JLR0</accession>
<dbReference type="EMBL" id="KB468113">
    <property type="protein sequence ID" value="PCH40793.1"/>
    <property type="molecule type" value="Genomic_DNA"/>
</dbReference>
<organism evidence="1 2">
    <name type="scientific">Wolfiporia cocos (strain MD-104)</name>
    <name type="common">Brown rot fungus</name>
    <dbReference type="NCBI Taxonomy" id="742152"/>
    <lineage>
        <taxon>Eukaryota</taxon>
        <taxon>Fungi</taxon>
        <taxon>Dikarya</taxon>
        <taxon>Basidiomycota</taxon>
        <taxon>Agaricomycotina</taxon>
        <taxon>Agaricomycetes</taxon>
        <taxon>Polyporales</taxon>
        <taxon>Phaeolaceae</taxon>
        <taxon>Wolfiporia</taxon>
    </lineage>
</organism>
<evidence type="ECO:0000313" key="2">
    <source>
        <dbReference type="Proteomes" id="UP000218811"/>
    </source>
</evidence>
<proteinExistence type="predicted"/>
<name>A0A2H3JLR0_WOLCO</name>
<protein>
    <recommendedName>
        <fullName evidence="3">KOW domain-containing protein</fullName>
    </recommendedName>
</protein>
<reference evidence="1 2" key="1">
    <citation type="journal article" date="2012" name="Science">
        <title>The Paleozoic origin of enzymatic lignin decomposition reconstructed from 31 fungal genomes.</title>
        <authorList>
            <person name="Floudas D."/>
            <person name="Binder M."/>
            <person name="Riley R."/>
            <person name="Barry K."/>
            <person name="Blanchette R.A."/>
            <person name="Henrissat B."/>
            <person name="Martinez A.T."/>
            <person name="Otillar R."/>
            <person name="Spatafora J.W."/>
            <person name="Yadav J.S."/>
            <person name="Aerts A."/>
            <person name="Benoit I."/>
            <person name="Boyd A."/>
            <person name="Carlson A."/>
            <person name="Copeland A."/>
            <person name="Coutinho P.M."/>
            <person name="de Vries R.P."/>
            <person name="Ferreira P."/>
            <person name="Findley K."/>
            <person name="Foster B."/>
            <person name="Gaskell J."/>
            <person name="Glotzer D."/>
            <person name="Gorecki P."/>
            <person name="Heitman J."/>
            <person name="Hesse C."/>
            <person name="Hori C."/>
            <person name="Igarashi K."/>
            <person name="Jurgens J.A."/>
            <person name="Kallen N."/>
            <person name="Kersten P."/>
            <person name="Kohler A."/>
            <person name="Kuees U."/>
            <person name="Kumar T.K.A."/>
            <person name="Kuo A."/>
            <person name="LaButti K."/>
            <person name="Larrondo L.F."/>
            <person name="Lindquist E."/>
            <person name="Ling A."/>
            <person name="Lombard V."/>
            <person name="Lucas S."/>
            <person name="Lundell T."/>
            <person name="Martin R."/>
            <person name="McLaughlin D.J."/>
            <person name="Morgenstern I."/>
            <person name="Morin E."/>
            <person name="Murat C."/>
            <person name="Nagy L.G."/>
            <person name="Nolan M."/>
            <person name="Ohm R.A."/>
            <person name="Patyshakuliyeva A."/>
            <person name="Rokas A."/>
            <person name="Ruiz-Duenas F.J."/>
            <person name="Sabat G."/>
            <person name="Salamov A."/>
            <person name="Samejima M."/>
            <person name="Schmutz J."/>
            <person name="Slot J.C."/>
            <person name="St John F."/>
            <person name="Stenlid J."/>
            <person name="Sun H."/>
            <person name="Sun S."/>
            <person name="Syed K."/>
            <person name="Tsang A."/>
            <person name="Wiebenga A."/>
            <person name="Young D."/>
            <person name="Pisabarro A."/>
            <person name="Eastwood D.C."/>
            <person name="Martin F."/>
            <person name="Cullen D."/>
            <person name="Grigoriev I.V."/>
            <person name="Hibbett D.S."/>
        </authorList>
    </citation>
    <scope>NUCLEOTIDE SEQUENCE [LARGE SCALE GENOMIC DNA]</scope>
    <source>
        <strain evidence="1 2">MD-104</strain>
    </source>
</reference>
<dbReference type="AlphaFoldDB" id="A0A2H3JLR0"/>
<keyword evidence="2" id="KW-1185">Reference proteome</keyword>